<evidence type="ECO:0000313" key="3">
    <source>
        <dbReference type="Proteomes" id="UP000222531"/>
    </source>
</evidence>
<reference evidence="2 3" key="1">
    <citation type="journal article" date="2017" name="Biochemistry">
        <title>Identification of the Biosynthetic Pathway for the Antibiotic Bicyclomycin.</title>
        <authorList>
            <person name="Patteson J."/>
            <person name="Cai W."/>
            <person name="Johnson R.A."/>
            <person name="Santa Maria K."/>
            <person name="Li B."/>
        </authorList>
    </citation>
    <scope>NUCLEOTIDE SEQUENCE [LARGE SCALE GENOMIC DNA]</scope>
    <source>
        <strain evidence="2 3">ATCC 21532</strain>
    </source>
</reference>
<dbReference type="InterPro" id="IPR045794">
    <property type="entry name" value="Trypco1"/>
</dbReference>
<comment type="caution">
    <text evidence="2">The sequence shown here is derived from an EMBL/GenBank/DDBJ whole genome shotgun (WGS) entry which is preliminary data.</text>
</comment>
<accession>A0A2G1XAE3</accession>
<dbReference type="OrthoDB" id="4828173at2"/>
<feature type="domain" description="Trypsin-co-occurring" evidence="1">
    <location>
        <begin position="6"/>
        <end position="106"/>
    </location>
</feature>
<sequence length="113" mass="11695">MKTFEFPLESGGTILVESTQAAFQAADGVVTRGFSAQAAVARAEQTFEAALGTVRTVAESVVAQLCGLRLRPDTVTVEFGVVLGAKAGAILTAGAESHFQVTLSWDGSTPPRP</sequence>
<protein>
    <recommendedName>
        <fullName evidence="1">Trypsin-co-occurring domain-containing protein</fullName>
    </recommendedName>
</protein>
<dbReference type="AlphaFoldDB" id="A0A2G1XAE3"/>
<dbReference type="RefSeq" id="WP_099202703.1">
    <property type="nucleotide sequence ID" value="NZ_JBIRXA010000010.1"/>
</dbReference>
<gene>
    <name evidence="2" type="ORF">BLA24_32705</name>
</gene>
<evidence type="ECO:0000259" key="1">
    <source>
        <dbReference type="Pfam" id="PF19493"/>
    </source>
</evidence>
<proteinExistence type="predicted"/>
<dbReference type="NCBIfam" id="NF041216">
    <property type="entry name" value="CU044_2847_fam"/>
    <property type="match status" value="1"/>
</dbReference>
<organism evidence="2 3">
    <name type="scientific">Streptomyces cinnamoneus</name>
    <name type="common">Streptoverticillium cinnamoneum</name>
    <dbReference type="NCBI Taxonomy" id="53446"/>
    <lineage>
        <taxon>Bacteria</taxon>
        <taxon>Bacillati</taxon>
        <taxon>Actinomycetota</taxon>
        <taxon>Actinomycetes</taxon>
        <taxon>Kitasatosporales</taxon>
        <taxon>Streptomycetaceae</taxon>
        <taxon>Streptomyces</taxon>
        <taxon>Streptomyces cinnamoneus group</taxon>
    </lineage>
</organism>
<dbReference type="Proteomes" id="UP000222531">
    <property type="component" value="Unassembled WGS sequence"/>
</dbReference>
<dbReference type="EMBL" id="NHZO01000168">
    <property type="protein sequence ID" value="PHQ48185.1"/>
    <property type="molecule type" value="Genomic_DNA"/>
</dbReference>
<evidence type="ECO:0000313" key="2">
    <source>
        <dbReference type="EMBL" id="PHQ48185.1"/>
    </source>
</evidence>
<dbReference type="Pfam" id="PF19493">
    <property type="entry name" value="Trypco1"/>
    <property type="match status" value="1"/>
</dbReference>
<name>A0A2G1XAE3_STRCJ</name>
<keyword evidence="3" id="KW-1185">Reference proteome</keyword>